<evidence type="ECO:0000256" key="1">
    <source>
        <dbReference type="SAM" id="SignalP"/>
    </source>
</evidence>
<name>A0A0K2GH31_NITMO</name>
<evidence type="ECO:0000313" key="2">
    <source>
        <dbReference type="EMBL" id="ALA60273.1"/>
    </source>
</evidence>
<sequence length="311" mass="34295">MIRSVATWMFVWIGMFCGPARAMDIGPPAPPPPSLNAAHARDVMASLRTQAPDVVVPRMMPDLGEEETIERVSGEERGPRIPEPMVFDLVRPLGAKRGEWEANTLALFPLRPRSRRVDNTPDPLGLVRRSRDRKGVEWAPEIEYAFADGSAVEFELPVEDTTVEAYKFAGQTTFGTAFRQRFIHGAQAIIQYDRDPAVWTAALLYIAGWRFDDTWSLFGMTGARGEVAGAVPARRAELLANVSLFADVTPRLVAGLETNVSQVVGGDTSVLVMPQAHYEVGLHWMIQAGAGVRITTDLTLPEIGVRVIREF</sequence>
<dbReference type="Proteomes" id="UP000069205">
    <property type="component" value="Chromosome"/>
</dbReference>
<evidence type="ECO:0000313" key="3">
    <source>
        <dbReference type="Proteomes" id="UP000069205"/>
    </source>
</evidence>
<dbReference type="RefSeq" id="WP_145976411.1">
    <property type="nucleotide sequence ID" value="NZ_CP011801.1"/>
</dbReference>
<dbReference type="OrthoDB" id="8534296at2"/>
<organism evidence="2 3">
    <name type="scientific">Nitrospira moscoviensis</name>
    <dbReference type="NCBI Taxonomy" id="42253"/>
    <lineage>
        <taxon>Bacteria</taxon>
        <taxon>Pseudomonadati</taxon>
        <taxon>Nitrospirota</taxon>
        <taxon>Nitrospiria</taxon>
        <taxon>Nitrospirales</taxon>
        <taxon>Nitrospiraceae</taxon>
        <taxon>Nitrospira</taxon>
    </lineage>
</organism>
<dbReference type="PATRIC" id="fig|42253.5.peg.3830"/>
<dbReference type="KEGG" id="nmv:NITMOv2_3886"/>
<dbReference type="EMBL" id="CP011801">
    <property type="protein sequence ID" value="ALA60273.1"/>
    <property type="molecule type" value="Genomic_DNA"/>
</dbReference>
<dbReference type="STRING" id="42253.NITMOv2_3886"/>
<reference evidence="2 3" key="1">
    <citation type="journal article" date="2015" name="Proc. Natl. Acad. Sci. U.S.A.">
        <title>Expanded metabolic versatility of ubiquitous nitrite-oxidizing bacteria from the genus Nitrospira.</title>
        <authorList>
            <person name="Koch H."/>
            <person name="Lucker S."/>
            <person name="Albertsen M."/>
            <person name="Kitzinger K."/>
            <person name="Herbold C."/>
            <person name="Spieck E."/>
            <person name="Nielsen P.H."/>
            <person name="Wagner M."/>
            <person name="Daims H."/>
        </authorList>
    </citation>
    <scope>NUCLEOTIDE SEQUENCE [LARGE SCALE GENOMIC DNA]</scope>
    <source>
        <strain evidence="2 3">NSP M-1</strain>
    </source>
</reference>
<feature type="signal peptide" evidence="1">
    <location>
        <begin position="1"/>
        <end position="22"/>
    </location>
</feature>
<keyword evidence="3" id="KW-1185">Reference proteome</keyword>
<proteinExistence type="predicted"/>
<dbReference type="AlphaFoldDB" id="A0A0K2GH31"/>
<feature type="chain" id="PRO_5005477028" evidence="1">
    <location>
        <begin position="23"/>
        <end position="311"/>
    </location>
</feature>
<accession>A0A0K2GH31</accession>
<keyword evidence="1" id="KW-0732">Signal</keyword>
<gene>
    <name evidence="2" type="ORF">NITMOv2_3886</name>
</gene>
<protein>
    <submittedName>
        <fullName evidence="2">Uncharacterized protein</fullName>
    </submittedName>
</protein>